<keyword evidence="2" id="KW-1185">Reference proteome</keyword>
<protein>
    <submittedName>
        <fullName evidence="1">Uncharacterized protein</fullName>
    </submittedName>
</protein>
<sequence length="318" mass="35738">MKSTQPRCANHIRRIMRSGMAQPVYAQPEPSSYSQGSHLHSHVYEGFFYFAYGMLGRTDPIPTHDSAPSMQERRANNGQASISLEGYAAVAGWIALDPDNETFVFQKLAAFDAQDAQAAQDDLQAKDTARTWETLVSRSRAGDDGSRRRVEILEKLRSKIKEYHEALLLQSQVAQLHRPNKRVLDTLRHWFKKPEPMLGGEAKKYLDDENDLVALKTSIEHDYLSQFLRRHWTINTESTRDGRAKIGRFNERAISITMSAITIAVAAFLLIGSITGFYFVESDVVKLVLIATFTSLFALSLVLITNARRAEIFAATAA</sequence>
<reference evidence="1" key="1">
    <citation type="submission" date="2022-10" db="EMBL/GenBank/DDBJ databases">
        <title>Genome Sequence of Xylaria curta.</title>
        <authorList>
            <person name="Buettner E."/>
        </authorList>
    </citation>
    <scope>NUCLEOTIDE SEQUENCE</scope>
    <source>
        <strain evidence="1">Babe10</strain>
    </source>
</reference>
<accession>A0ACC1P9K1</accession>
<evidence type="ECO:0000313" key="2">
    <source>
        <dbReference type="Proteomes" id="UP001143856"/>
    </source>
</evidence>
<gene>
    <name evidence="1" type="ORF">NUW58_g4105</name>
</gene>
<dbReference type="Proteomes" id="UP001143856">
    <property type="component" value="Unassembled WGS sequence"/>
</dbReference>
<comment type="caution">
    <text evidence="1">The sequence shown here is derived from an EMBL/GenBank/DDBJ whole genome shotgun (WGS) entry which is preliminary data.</text>
</comment>
<name>A0ACC1P9K1_9PEZI</name>
<dbReference type="EMBL" id="JAPDGR010000681">
    <property type="protein sequence ID" value="KAJ2988197.1"/>
    <property type="molecule type" value="Genomic_DNA"/>
</dbReference>
<evidence type="ECO:0000313" key="1">
    <source>
        <dbReference type="EMBL" id="KAJ2988197.1"/>
    </source>
</evidence>
<proteinExistence type="predicted"/>
<organism evidence="1 2">
    <name type="scientific">Xylaria curta</name>
    <dbReference type="NCBI Taxonomy" id="42375"/>
    <lineage>
        <taxon>Eukaryota</taxon>
        <taxon>Fungi</taxon>
        <taxon>Dikarya</taxon>
        <taxon>Ascomycota</taxon>
        <taxon>Pezizomycotina</taxon>
        <taxon>Sordariomycetes</taxon>
        <taxon>Xylariomycetidae</taxon>
        <taxon>Xylariales</taxon>
        <taxon>Xylariaceae</taxon>
        <taxon>Xylaria</taxon>
    </lineage>
</organism>